<dbReference type="GO" id="GO:0007166">
    <property type="term" value="P:cell surface receptor signaling pathway"/>
    <property type="evidence" value="ECO:0007669"/>
    <property type="project" value="InterPro"/>
</dbReference>
<dbReference type="InterPro" id="IPR022343">
    <property type="entry name" value="GCR1-cAMP_receptor"/>
</dbReference>
<feature type="transmembrane region" description="Helical" evidence="5">
    <location>
        <begin position="44"/>
        <end position="62"/>
    </location>
</feature>
<dbReference type="GO" id="GO:0004930">
    <property type="term" value="F:G protein-coupled receptor activity"/>
    <property type="evidence" value="ECO:0007669"/>
    <property type="project" value="TreeGrafter"/>
</dbReference>
<keyword evidence="3 5" id="KW-1133">Transmembrane helix</keyword>
<dbReference type="Proteomes" id="UP001149090">
    <property type="component" value="Unassembled WGS sequence"/>
</dbReference>
<evidence type="ECO:0000313" key="8">
    <source>
        <dbReference type="Proteomes" id="UP001149090"/>
    </source>
</evidence>
<dbReference type="AlphaFoldDB" id="A0A9Q0RGG1"/>
<keyword evidence="4 5" id="KW-0472">Membrane</keyword>
<sequence>MVSNLITSEEISTIIGASLGIFGALMIIIIFIYFKAYKIFYRKLVFVLSIYDLIQSISYLLPGRSNEIICRAQYFLLAIFGSTPQFWASVISIICYLKVAKQFNDTKLNKIYKWIHLSILIPMIILVAISFISHDYKKSNAYWCASTTRISLIFAYSIVWIYVITCLIFYILSINILRKMIKLVSSGYSSTKISQTNQIWIQLRMSLIPLIEMIITIPLTIKRIREIINPSVSEINSLDIISSLLFSSQGFWDFWIFIIFDPEIRSKLKNCSPSKKYQEVDLIDFQNEEELRMENNF</sequence>
<evidence type="ECO:0000256" key="5">
    <source>
        <dbReference type="SAM" id="Phobius"/>
    </source>
</evidence>
<dbReference type="PANTHER" id="PTHR23112:SF0">
    <property type="entry name" value="TRANSMEMBRANE PROTEIN 116"/>
    <property type="match status" value="1"/>
</dbReference>
<dbReference type="InterPro" id="IPR017981">
    <property type="entry name" value="GPCR_2-like_7TM"/>
</dbReference>
<evidence type="ECO:0000259" key="6">
    <source>
        <dbReference type="PROSITE" id="PS50261"/>
    </source>
</evidence>
<protein>
    <submittedName>
        <fullName evidence="7">G-protein coupled receptor 157-like</fullName>
    </submittedName>
</protein>
<accession>A0A9Q0RGG1</accession>
<keyword evidence="2 5" id="KW-0812">Transmembrane</keyword>
<comment type="caution">
    <text evidence="7">The sequence shown here is derived from an EMBL/GenBank/DDBJ whole genome shotgun (WGS) entry which is preliminary data.</text>
</comment>
<dbReference type="SUPFAM" id="SSF81321">
    <property type="entry name" value="Family A G protein-coupled receptor-like"/>
    <property type="match status" value="1"/>
</dbReference>
<reference evidence="7" key="1">
    <citation type="submission" date="2022-10" db="EMBL/GenBank/DDBJ databases">
        <title>Novel sulphate-reducing endosymbionts in the free-living metamonad Anaeramoeba.</title>
        <authorList>
            <person name="Jerlstrom-Hultqvist J."/>
            <person name="Cepicka I."/>
            <person name="Gallot-Lavallee L."/>
            <person name="Salas-Leiva D."/>
            <person name="Curtis B.A."/>
            <person name="Zahonova K."/>
            <person name="Pipaliya S."/>
            <person name="Dacks J."/>
            <person name="Roger A.J."/>
        </authorList>
    </citation>
    <scope>NUCLEOTIDE SEQUENCE</scope>
    <source>
        <strain evidence="7">BMAN</strain>
    </source>
</reference>
<feature type="transmembrane region" description="Helical" evidence="5">
    <location>
        <begin position="111"/>
        <end position="133"/>
    </location>
</feature>
<evidence type="ECO:0000256" key="3">
    <source>
        <dbReference type="ARBA" id="ARBA00022989"/>
    </source>
</evidence>
<organism evidence="7 8">
    <name type="scientific">Anaeramoeba ignava</name>
    <name type="common">Anaerobic marine amoeba</name>
    <dbReference type="NCBI Taxonomy" id="1746090"/>
    <lineage>
        <taxon>Eukaryota</taxon>
        <taxon>Metamonada</taxon>
        <taxon>Anaeramoebidae</taxon>
        <taxon>Anaeramoeba</taxon>
    </lineage>
</organism>
<gene>
    <name evidence="7" type="ORF">M0811_14200</name>
</gene>
<dbReference type="PANTHER" id="PTHR23112">
    <property type="entry name" value="G PROTEIN-COUPLED RECEPTOR 157-RELATED"/>
    <property type="match status" value="1"/>
</dbReference>
<feature type="domain" description="G-protein coupled receptors family 2 profile 2" evidence="6">
    <location>
        <begin position="9"/>
        <end position="261"/>
    </location>
</feature>
<evidence type="ECO:0000313" key="7">
    <source>
        <dbReference type="EMBL" id="KAJ5080051.1"/>
    </source>
</evidence>
<feature type="transmembrane region" description="Helical" evidence="5">
    <location>
        <begin position="12"/>
        <end position="32"/>
    </location>
</feature>
<dbReference type="Gene3D" id="1.20.1070.10">
    <property type="entry name" value="Rhodopsin 7-helix transmembrane proteins"/>
    <property type="match status" value="1"/>
</dbReference>
<comment type="subcellular location">
    <subcellularLocation>
        <location evidence="1">Membrane</location>
        <topology evidence="1">Multi-pass membrane protein</topology>
    </subcellularLocation>
</comment>
<evidence type="ECO:0000256" key="2">
    <source>
        <dbReference type="ARBA" id="ARBA00022692"/>
    </source>
</evidence>
<dbReference type="PROSITE" id="PS50261">
    <property type="entry name" value="G_PROTEIN_RECEP_F2_4"/>
    <property type="match status" value="1"/>
</dbReference>
<evidence type="ECO:0000256" key="1">
    <source>
        <dbReference type="ARBA" id="ARBA00004141"/>
    </source>
</evidence>
<feature type="transmembrane region" description="Helical" evidence="5">
    <location>
        <begin position="74"/>
        <end position="99"/>
    </location>
</feature>
<dbReference type="EMBL" id="JAPDFW010000015">
    <property type="protein sequence ID" value="KAJ5080051.1"/>
    <property type="molecule type" value="Genomic_DNA"/>
</dbReference>
<keyword evidence="8" id="KW-1185">Reference proteome</keyword>
<evidence type="ECO:0000256" key="4">
    <source>
        <dbReference type="ARBA" id="ARBA00023136"/>
    </source>
</evidence>
<name>A0A9Q0RGG1_ANAIG</name>
<feature type="transmembrane region" description="Helical" evidence="5">
    <location>
        <begin position="153"/>
        <end position="178"/>
    </location>
</feature>
<keyword evidence="7" id="KW-0675">Receptor</keyword>
<dbReference type="GO" id="GO:0007189">
    <property type="term" value="P:adenylate cyclase-activating G protein-coupled receptor signaling pathway"/>
    <property type="evidence" value="ECO:0007669"/>
    <property type="project" value="TreeGrafter"/>
</dbReference>
<dbReference type="GO" id="GO:0005886">
    <property type="term" value="C:plasma membrane"/>
    <property type="evidence" value="ECO:0007669"/>
    <property type="project" value="TreeGrafter"/>
</dbReference>
<proteinExistence type="predicted"/>
<dbReference type="PRINTS" id="PR02001">
    <property type="entry name" value="GCR1CAMPR"/>
</dbReference>